<sequence>MSGGGIFTEGAESEPGESLTELKMCSELITEARLPQRQRPGPVPRESPGIAPPRRIVAQQCPCLTY</sequence>
<gene>
    <name evidence="2" type="ORF">AAFF_G00322720</name>
</gene>
<reference evidence="2" key="1">
    <citation type="journal article" date="2023" name="Science">
        <title>Genome structures resolve the early diversification of teleost fishes.</title>
        <authorList>
            <person name="Parey E."/>
            <person name="Louis A."/>
            <person name="Montfort J."/>
            <person name="Bouchez O."/>
            <person name="Roques C."/>
            <person name="Iampietro C."/>
            <person name="Lluch J."/>
            <person name="Castinel A."/>
            <person name="Donnadieu C."/>
            <person name="Desvignes T."/>
            <person name="Floi Bucao C."/>
            <person name="Jouanno E."/>
            <person name="Wen M."/>
            <person name="Mejri S."/>
            <person name="Dirks R."/>
            <person name="Jansen H."/>
            <person name="Henkel C."/>
            <person name="Chen W.J."/>
            <person name="Zahm M."/>
            <person name="Cabau C."/>
            <person name="Klopp C."/>
            <person name="Thompson A.W."/>
            <person name="Robinson-Rechavi M."/>
            <person name="Braasch I."/>
            <person name="Lecointre G."/>
            <person name="Bobe J."/>
            <person name="Postlethwait J.H."/>
            <person name="Berthelot C."/>
            <person name="Roest Crollius H."/>
            <person name="Guiguen Y."/>
        </authorList>
    </citation>
    <scope>NUCLEOTIDE SEQUENCE</scope>
    <source>
        <strain evidence="2">NC1722</strain>
    </source>
</reference>
<proteinExistence type="predicted"/>
<keyword evidence="3" id="KW-1185">Reference proteome</keyword>
<evidence type="ECO:0000256" key="1">
    <source>
        <dbReference type="SAM" id="MobiDB-lite"/>
    </source>
</evidence>
<comment type="caution">
    <text evidence="2">The sequence shown here is derived from an EMBL/GenBank/DDBJ whole genome shotgun (WGS) entry which is preliminary data.</text>
</comment>
<accession>A0AAD7WQ41</accession>
<dbReference type="EMBL" id="JAINUG010000049">
    <property type="protein sequence ID" value="KAJ8405281.1"/>
    <property type="molecule type" value="Genomic_DNA"/>
</dbReference>
<organism evidence="2 3">
    <name type="scientific">Aldrovandia affinis</name>
    <dbReference type="NCBI Taxonomy" id="143900"/>
    <lineage>
        <taxon>Eukaryota</taxon>
        <taxon>Metazoa</taxon>
        <taxon>Chordata</taxon>
        <taxon>Craniata</taxon>
        <taxon>Vertebrata</taxon>
        <taxon>Euteleostomi</taxon>
        <taxon>Actinopterygii</taxon>
        <taxon>Neopterygii</taxon>
        <taxon>Teleostei</taxon>
        <taxon>Notacanthiformes</taxon>
        <taxon>Halosauridae</taxon>
        <taxon>Aldrovandia</taxon>
    </lineage>
</organism>
<name>A0AAD7WQ41_9TELE</name>
<feature type="region of interest" description="Disordered" evidence="1">
    <location>
        <begin position="31"/>
        <end position="52"/>
    </location>
</feature>
<dbReference type="Proteomes" id="UP001221898">
    <property type="component" value="Unassembled WGS sequence"/>
</dbReference>
<dbReference type="AlphaFoldDB" id="A0AAD7WQ41"/>
<evidence type="ECO:0000313" key="3">
    <source>
        <dbReference type="Proteomes" id="UP001221898"/>
    </source>
</evidence>
<evidence type="ECO:0000313" key="2">
    <source>
        <dbReference type="EMBL" id="KAJ8405281.1"/>
    </source>
</evidence>
<protein>
    <submittedName>
        <fullName evidence="2">Uncharacterized protein</fullName>
    </submittedName>
</protein>